<dbReference type="GO" id="GO:0004497">
    <property type="term" value="F:monooxygenase activity"/>
    <property type="evidence" value="ECO:0007669"/>
    <property type="project" value="UniProtKB-KW"/>
</dbReference>
<dbReference type="InterPro" id="IPR002938">
    <property type="entry name" value="FAD-bd"/>
</dbReference>
<feature type="domain" description="FAD-binding" evidence="1">
    <location>
        <begin position="8"/>
        <end position="343"/>
    </location>
</feature>
<keyword evidence="3" id="KW-1185">Reference proteome</keyword>
<accession>A0ABV7D7J1</accession>
<protein>
    <submittedName>
        <fullName evidence="2">FAD-dependent monooxygenase</fullName>
    </submittedName>
</protein>
<dbReference type="Pfam" id="PF01494">
    <property type="entry name" value="FAD_binding_3"/>
    <property type="match status" value="1"/>
</dbReference>
<dbReference type="PANTHER" id="PTHR46865">
    <property type="entry name" value="OXIDOREDUCTASE-RELATED"/>
    <property type="match status" value="1"/>
</dbReference>
<organism evidence="2 3">
    <name type="scientific">Kordiimonas pumila</name>
    <dbReference type="NCBI Taxonomy" id="2161677"/>
    <lineage>
        <taxon>Bacteria</taxon>
        <taxon>Pseudomonadati</taxon>
        <taxon>Pseudomonadota</taxon>
        <taxon>Alphaproteobacteria</taxon>
        <taxon>Kordiimonadales</taxon>
        <taxon>Kordiimonadaceae</taxon>
        <taxon>Kordiimonas</taxon>
    </lineage>
</organism>
<proteinExistence type="predicted"/>
<evidence type="ECO:0000313" key="3">
    <source>
        <dbReference type="Proteomes" id="UP001595444"/>
    </source>
</evidence>
<keyword evidence="2" id="KW-0560">Oxidoreductase</keyword>
<dbReference type="EMBL" id="JBHRSL010000010">
    <property type="protein sequence ID" value="MFC3052840.1"/>
    <property type="molecule type" value="Genomic_DNA"/>
</dbReference>
<dbReference type="SUPFAM" id="SSF51905">
    <property type="entry name" value="FAD/NAD(P)-binding domain"/>
    <property type="match status" value="1"/>
</dbReference>
<sequence>MASSAPRKVLISGASITGPTLGFWLHKYGFDVTIIERSDSIRMGGYPIDVRGTAIDVIERMGLLPALQKEHIQSRLITFIGATDKIIGEVDYETLAGAEGRDVELPRGRMSSLLYDATRDNINYVFGESIKALKDDGDGVDIEFESGKKDRYDFVLAGDGLHSNTRRLILGPEKQFSKYLGYCFGICTIPNTYGFSKEAKVRTSVGQSAMVYAIGDQDILHILFVYKRPEPTREELSNAELQRQSIKQAFGNQSWMLPELLKAMENSDDLYFDAMQQIHMPKWSSGRVALCGDAAYGPSFFSGQGTSTSIVGAYVLASELAAHSDYAEAFKAYEATAREFIEANQATASDGADIFGPETAFKLWMRNNMIRLAPLLARLGLVSRSSRKIHSSLKLPDYDMAALRP</sequence>
<dbReference type="RefSeq" id="WP_194213519.1">
    <property type="nucleotide sequence ID" value="NZ_CP061205.1"/>
</dbReference>
<dbReference type="PANTHER" id="PTHR46865:SF2">
    <property type="entry name" value="MONOOXYGENASE"/>
    <property type="match status" value="1"/>
</dbReference>
<evidence type="ECO:0000313" key="2">
    <source>
        <dbReference type="EMBL" id="MFC3052840.1"/>
    </source>
</evidence>
<dbReference type="Gene3D" id="3.30.9.10">
    <property type="entry name" value="D-Amino Acid Oxidase, subunit A, domain 2"/>
    <property type="match status" value="1"/>
</dbReference>
<name>A0ABV7D7J1_9PROT</name>
<dbReference type="InterPro" id="IPR036188">
    <property type="entry name" value="FAD/NAD-bd_sf"/>
</dbReference>
<keyword evidence="2" id="KW-0503">Monooxygenase</keyword>
<dbReference type="Gene3D" id="3.50.50.60">
    <property type="entry name" value="FAD/NAD(P)-binding domain"/>
    <property type="match status" value="1"/>
</dbReference>
<dbReference type="Proteomes" id="UP001595444">
    <property type="component" value="Unassembled WGS sequence"/>
</dbReference>
<gene>
    <name evidence="2" type="ORF">ACFOKA_13075</name>
</gene>
<dbReference type="PRINTS" id="PR00420">
    <property type="entry name" value="RNGMNOXGNASE"/>
</dbReference>
<evidence type="ECO:0000259" key="1">
    <source>
        <dbReference type="Pfam" id="PF01494"/>
    </source>
</evidence>
<dbReference type="InterPro" id="IPR051704">
    <property type="entry name" value="FAD_aromatic-hydroxylase"/>
</dbReference>
<reference evidence="3" key="1">
    <citation type="journal article" date="2019" name="Int. J. Syst. Evol. Microbiol.">
        <title>The Global Catalogue of Microorganisms (GCM) 10K type strain sequencing project: providing services to taxonomists for standard genome sequencing and annotation.</title>
        <authorList>
            <consortium name="The Broad Institute Genomics Platform"/>
            <consortium name="The Broad Institute Genome Sequencing Center for Infectious Disease"/>
            <person name="Wu L."/>
            <person name="Ma J."/>
        </authorList>
    </citation>
    <scope>NUCLEOTIDE SEQUENCE [LARGE SCALE GENOMIC DNA]</scope>
    <source>
        <strain evidence="3">KCTC 62164</strain>
    </source>
</reference>
<comment type="caution">
    <text evidence="2">The sequence shown here is derived from an EMBL/GenBank/DDBJ whole genome shotgun (WGS) entry which is preliminary data.</text>
</comment>